<dbReference type="EMBL" id="JACOGK010000011">
    <property type="protein sequence ID" value="MBC3536636.1"/>
    <property type="molecule type" value="Genomic_DNA"/>
</dbReference>
<dbReference type="InterPro" id="IPR052030">
    <property type="entry name" value="Peptidase_M20/M20A_hydrolases"/>
</dbReference>
<dbReference type="NCBIfam" id="TIGR01891">
    <property type="entry name" value="amidohydrolases"/>
    <property type="match status" value="1"/>
</dbReference>
<name>A0ABR6VHF2_9FIRM</name>
<dbReference type="RefSeq" id="WP_186502791.1">
    <property type="nucleotide sequence ID" value="NZ_JACOGK010000011.1"/>
</dbReference>
<dbReference type="Pfam" id="PF01546">
    <property type="entry name" value="Peptidase_M20"/>
    <property type="match status" value="1"/>
</dbReference>
<dbReference type="InterPro" id="IPR036264">
    <property type="entry name" value="Bact_exopeptidase_dim_dom"/>
</dbReference>
<evidence type="ECO:0000313" key="4">
    <source>
        <dbReference type="Proteomes" id="UP000606870"/>
    </source>
</evidence>
<dbReference type="PANTHER" id="PTHR30575:SF3">
    <property type="entry name" value="PEPTIDASE M20 DIMERISATION DOMAIN-CONTAINING PROTEIN"/>
    <property type="match status" value="1"/>
</dbReference>
<keyword evidence="4" id="KW-1185">Reference proteome</keyword>
<proteinExistence type="inferred from homology"/>
<evidence type="ECO:0000256" key="1">
    <source>
        <dbReference type="PIRNR" id="PIRNR037226"/>
    </source>
</evidence>
<dbReference type="Gene3D" id="3.40.630.10">
    <property type="entry name" value="Zn peptidases"/>
    <property type="match status" value="1"/>
</dbReference>
<protein>
    <recommendedName>
        <fullName evidence="1">Peptidase M20 domain-containing protein 2</fullName>
    </recommendedName>
</protein>
<comment type="caution">
    <text evidence="3">The sequence shown here is derived from an EMBL/GenBank/DDBJ whole genome shotgun (WGS) entry which is preliminary data.</text>
</comment>
<gene>
    <name evidence="3" type="ORF">H8J70_05160</name>
</gene>
<organism evidence="3 4">
    <name type="scientific">Megasphaera hominis</name>
    <dbReference type="NCBI Taxonomy" id="159836"/>
    <lineage>
        <taxon>Bacteria</taxon>
        <taxon>Bacillati</taxon>
        <taxon>Bacillota</taxon>
        <taxon>Negativicutes</taxon>
        <taxon>Veillonellales</taxon>
        <taxon>Veillonellaceae</taxon>
        <taxon>Megasphaera</taxon>
    </lineage>
</organism>
<dbReference type="SUPFAM" id="SSF53187">
    <property type="entry name" value="Zn-dependent exopeptidases"/>
    <property type="match status" value="1"/>
</dbReference>
<dbReference type="PIRSF" id="PIRSF037226">
    <property type="entry name" value="Amidohydrolase_ACY1L2_prd"/>
    <property type="match status" value="1"/>
</dbReference>
<comment type="similarity">
    <text evidence="1">Belongs to the peptidase M20A family.</text>
</comment>
<feature type="domain" description="Peptidase M20 dimerisation" evidence="2">
    <location>
        <begin position="170"/>
        <end position="260"/>
    </location>
</feature>
<dbReference type="Pfam" id="PF07687">
    <property type="entry name" value="M20_dimer"/>
    <property type="match status" value="1"/>
</dbReference>
<evidence type="ECO:0000259" key="2">
    <source>
        <dbReference type="Pfam" id="PF07687"/>
    </source>
</evidence>
<dbReference type="InterPro" id="IPR017144">
    <property type="entry name" value="Xaa-Arg_dipeptidase"/>
</dbReference>
<accession>A0ABR6VHF2</accession>
<dbReference type="SUPFAM" id="SSF55031">
    <property type="entry name" value="Bacterial exopeptidase dimerisation domain"/>
    <property type="match status" value="1"/>
</dbReference>
<dbReference type="InterPro" id="IPR017439">
    <property type="entry name" value="Amidohydrolase"/>
</dbReference>
<dbReference type="Proteomes" id="UP000606870">
    <property type="component" value="Unassembled WGS sequence"/>
</dbReference>
<dbReference type="PANTHER" id="PTHR30575">
    <property type="entry name" value="PEPTIDASE M20"/>
    <property type="match status" value="1"/>
</dbReference>
<dbReference type="Gene3D" id="3.30.70.360">
    <property type="match status" value="1"/>
</dbReference>
<reference evidence="3 4" key="1">
    <citation type="submission" date="2020-08" db="EMBL/GenBank/DDBJ databases">
        <authorList>
            <person name="Liu C."/>
            <person name="Sun Q."/>
        </authorList>
    </citation>
    <scope>NUCLEOTIDE SEQUENCE [LARGE SCALE GENOMIC DNA]</scope>
    <source>
        <strain evidence="3 4">NSJ-59</strain>
    </source>
</reference>
<evidence type="ECO:0000313" key="3">
    <source>
        <dbReference type="EMBL" id="MBC3536636.1"/>
    </source>
</evidence>
<dbReference type="InterPro" id="IPR011650">
    <property type="entry name" value="Peptidase_M20_dimer"/>
</dbReference>
<dbReference type="InterPro" id="IPR002933">
    <property type="entry name" value="Peptidase_M20"/>
</dbReference>
<sequence length="388" mass="42567">MSLWDAFSANVQKFAPQAFTLNYEIANDPELSGQEYHACARHVAACRSLGMDVEEHFSGQPTAYKAVVKQPRQPALRVGILAEYDALPEIGHGCGHSAGGAVSFLAAAAFHAMPDLPVAVDLFGTPDEELHGGKVPMCEQGVFKDYDLVLMVHMSSCETTPNSRFLALDDYRVRFHGQTAHAAAHPWEGRNALNGATLSLHAIDMLRQHVLPDTRIGTYIVNGGTASNVIPDFAELECCIRHTTRTYLDQVVKRIMNCFAGAALATETTYEVEQVGYKYDDLIWNETATEVVRQVLREMKIPFVEPGIGGSSDIANISHQCPVLHLHLAMGDTFYPDHSREIADLVKSKTIEPVIVQGAEIIGRTVLRIAADPALKKAIRAEFDKSEK</sequence>